<dbReference type="GO" id="GO:0004523">
    <property type="term" value="F:RNA-DNA hybrid ribonuclease activity"/>
    <property type="evidence" value="ECO:0007669"/>
    <property type="project" value="InterPro"/>
</dbReference>
<evidence type="ECO:0008006" key="7">
    <source>
        <dbReference type="Google" id="ProtNLM"/>
    </source>
</evidence>
<evidence type="ECO:0000259" key="3">
    <source>
        <dbReference type="PROSITE" id="PS50878"/>
    </source>
</evidence>
<accession>A0A066XW39</accession>
<evidence type="ECO:0000259" key="4">
    <source>
        <dbReference type="PROSITE" id="PS50879"/>
    </source>
</evidence>
<protein>
    <recommendedName>
        <fullName evidence="7">Zinc knuckle</fullName>
    </recommendedName>
</protein>
<dbReference type="OrthoDB" id="4842715at2759"/>
<comment type="caution">
    <text evidence="5">The sequence shown here is derived from an EMBL/GenBank/DDBJ whole genome shotgun (WGS) entry which is preliminary data.</text>
</comment>
<dbReference type="PROSITE" id="PS50879">
    <property type="entry name" value="RNASE_H_1"/>
    <property type="match status" value="1"/>
</dbReference>
<dbReference type="GO" id="GO:0005739">
    <property type="term" value="C:mitochondrion"/>
    <property type="evidence" value="ECO:0007669"/>
    <property type="project" value="UniProtKB-SubCell"/>
</dbReference>
<dbReference type="InterPro" id="IPR043502">
    <property type="entry name" value="DNA/RNA_pol_sf"/>
</dbReference>
<dbReference type="InterPro" id="IPR036397">
    <property type="entry name" value="RNaseH_sf"/>
</dbReference>
<proteinExistence type="predicted"/>
<sequence>MWQPGINANWGAPRLAEWVTNHQLALTTSPGVPTHEDGNTLDLVFSNIPLASSQVAEHLHTGSDHSTILTTITMPTGLIDKLPSKVNLNSEEAMEQFVEEVKRTLWVLPAEMDTTEDLDSAAVALMDLLRCAAEIAGKQQVRGKSVAWWTKECAEARKVHHEARRHNLATAATEAKEFRKTVRAAKRKYWQNQIDNIKTTRALYRVMRWHKPNTQARSPPLQDGDALITAPTEKANFLRRRLLERFNADTDIDPCTPTVPRRTIEWDFTVPLEEAKSVLLGGAFDTVNSGRLIRILREQGWPLSIVNWALAFTTRRQARIRHEGHVTDISPLHCGLPQGSPASPVLYLCYIELLHRFGPETTRFGYADDCAILCMGKTLQESNDLAQGILDDTTAWGLENGILFDTDKTEVIHFTRQRNPPSPTIQHNGKTVTPKTSMRWLGIYLDRNLSFKGHIEKRAATARASAGHICSLNRIHSGAPPYLMRTAVHSVVIPQALYGSEVWYPGEDKPGLRNRGGRYPRANHGLTDQIQKIQVAINTAVRGCLPAWKTTQTSALLRESSTPPATLLLNAARDRHGLDRTTNKNGGHIRQTVLTDAARETPTFPRPKLQTRQYNTLSTYRAEGQCKEDAAKAHKRWIHTLSPEHITVYTDGSQIRPDATGYGYAIFRGNDLIHQGRRRLPKAEVYDAEAEGAKAGLRAALQYIEHNTDGITVCLDNAAVIFGLDGAPATSSQEAILDFREMSAACGVKIRVRWVPGHTDIEQNELADTLAKEGAEMTPPDLHARPPTYSHVKRQIRRGQRQAFSQWRETNQPDRYRPLELEASLRITAELYKSSRTEMHWLLAARTGHGDFADYHERFHHLDANNKCSCGSRKSPSHPLRCRKVKFKEPPPCFNRDVFILEQLGSHWDEFIKHIKYNNFFTAICPR</sequence>
<dbReference type="SUPFAM" id="SSF56672">
    <property type="entry name" value="DNA/RNA polymerases"/>
    <property type="match status" value="1"/>
</dbReference>
<keyword evidence="6" id="KW-1185">Reference proteome</keyword>
<comment type="subcellular location">
    <subcellularLocation>
        <location evidence="1">Mitochondrion</location>
    </subcellularLocation>
</comment>
<gene>
    <name evidence="5" type="ORF">CSUB01_12200</name>
</gene>
<dbReference type="Pfam" id="PF00078">
    <property type="entry name" value="RVT_1"/>
    <property type="match status" value="1"/>
</dbReference>
<evidence type="ECO:0000313" key="5">
    <source>
        <dbReference type="EMBL" id="KDN69986.1"/>
    </source>
</evidence>
<dbReference type="HOGENOM" id="CLU_000680_23_0_1"/>
<dbReference type="SUPFAM" id="SSF53098">
    <property type="entry name" value="Ribonuclease H-like"/>
    <property type="match status" value="1"/>
</dbReference>
<dbReference type="PROSITE" id="PS50878">
    <property type="entry name" value="RT_POL"/>
    <property type="match status" value="1"/>
</dbReference>
<name>A0A066XW39_COLSU</name>
<dbReference type="STRING" id="1173701.A0A066XW39"/>
<dbReference type="InterPro" id="IPR002156">
    <property type="entry name" value="RNaseH_domain"/>
</dbReference>
<dbReference type="EMBL" id="JMSE01000421">
    <property type="protein sequence ID" value="KDN69986.1"/>
    <property type="molecule type" value="Genomic_DNA"/>
</dbReference>
<dbReference type="Pfam" id="PF00075">
    <property type="entry name" value="RNase_H"/>
    <property type="match status" value="1"/>
</dbReference>
<dbReference type="InterPro" id="IPR000477">
    <property type="entry name" value="RT_dom"/>
</dbReference>
<dbReference type="InterPro" id="IPR036691">
    <property type="entry name" value="Endo/exonu/phosph_ase_sf"/>
</dbReference>
<keyword evidence="2" id="KW-0496">Mitochondrion</keyword>
<reference evidence="6" key="1">
    <citation type="journal article" date="2014" name="Genome Announc.">
        <title>Draft genome sequence of Colletotrichum sublineola, a destructive pathogen of cultivated sorghum.</title>
        <authorList>
            <person name="Baroncelli R."/>
            <person name="Sanz-Martin J.M."/>
            <person name="Rech G.E."/>
            <person name="Sukno S.A."/>
            <person name="Thon M.R."/>
        </authorList>
    </citation>
    <scope>NUCLEOTIDE SEQUENCE [LARGE SCALE GENOMIC DNA]</scope>
    <source>
        <strain evidence="6">TX430BB</strain>
    </source>
</reference>
<dbReference type="OMA" id="WIGMEME"/>
<evidence type="ECO:0000313" key="6">
    <source>
        <dbReference type="Proteomes" id="UP000027238"/>
    </source>
</evidence>
<dbReference type="Proteomes" id="UP000027238">
    <property type="component" value="Unassembled WGS sequence"/>
</dbReference>
<dbReference type="PANTHER" id="PTHR33481">
    <property type="entry name" value="REVERSE TRANSCRIPTASE"/>
    <property type="match status" value="1"/>
</dbReference>
<evidence type="ECO:0000256" key="1">
    <source>
        <dbReference type="ARBA" id="ARBA00004173"/>
    </source>
</evidence>
<dbReference type="Gene3D" id="3.30.420.10">
    <property type="entry name" value="Ribonuclease H-like superfamily/Ribonuclease H"/>
    <property type="match status" value="1"/>
</dbReference>
<dbReference type="GO" id="GO:0003676">
    <property type="term" value="F:nucleic acid binding"/>
    <property type="evidence" value="ECO:0007669"/>
    <property type="project" value="InterPro"/>
</dbReference>
<feature type="domain" description="Reverse transcriptase" evidence="3">
    <location>
        <begin position="162"/>
        <end position="445"/>
    </location>
</feature>
<dbReference type="eggNOG" id="KOG1075">
    <property type="taxonomic scope" value="Eukaryota"/>
</dbReference>
<dbReference type="InterPro" id="IPR012337">
    <property type="entry name" value="RNaseH-like_sf"/>
</dbReference>
<dbReference type="AlphaFoldDB" id="A0A066XW39"/>
<dbReference type="Gene3D" id="3.60.10.10">
    <property type="entry name" value="Endonuclease/exonuclease/phosphatase"/>
    <property type="match status" value="1"/>
</dbReference>
<dbReference type="CDD" id="cd09276">
    <property type="entry name" value="Rnase_HI_RT_non_LTR"/>
    <property type="match status" value="1"/>
</dbReference>
<organism evidence="5 6">
    <name type="scientific">Colletotrichum sublineola</name>
    <name type="common">Sorghum anthracnose fungus</name>
    <dbReference type="NCBI Taxonomy" id="1173701"/>
    <lineage>
        <taxon>Eukaryota</taxon>
        <taxon>Fungi</taxon>
        <taxon>Dikarya</taxon>
        <taxon>Ascomycota</taxon>
        <taxon>Pezizomycotina</taxon>
        <taxon>Sordariomycetes</taxon>
        <taxon>Hypocreomycetidae</taxon>
        <taxon>Glomerellales</taxon>
        <taxon>Glomerellaceae</taxon>
        <taxon>Colletotrichum</taxon>
        <taxon>Colletotrichum graminicola species complex</taxon>
    </lineage>
</organism>
<dbReference type="PANTHER" id="PTHR33481:SF1">
    <property type="entry name" value="ENDONUCLEASE_EXONUCLEASE_PHOSPHATASE DOMAIN-CONTAINING PROTEIN-RELATED"/>
    <property type="match status" value="1"/>
</dbReference>
<evidence type="ECO:0000256" key="2">
    <source>
        <dbReference type="ARBA" id="ARBA00023128"/>
    </source>
</evidence>
<feature type="domain" description="RNase H type-1" evidence="4">
    <location>
        <begin position="642"/>
        <end position="776"/>
    </location>
</feature>